<evidence type="ECO:0000256" key="2">
    <source>
        <dbReference type="ARBA" id="ARBA00022771"/>
    </source>
</evidence>
<feature type="compositionally biased region" description="Basic and acidic residues" evidence="5">
    <location>
        <begin position="246"/>
        <end position="277"/>
    </location>
</feature>
<gene>
    <name evidence="7" type="ORF">O0I10_012415</name>
</gene>
<dbReference type="InterPro" id="IPR019496">
    <property type="entry name" value="NUFIP1_cons_dom"/>
</dbReference>
<feature type="compositionally biased region" description="Low complexity" evidence="5">
    <location>
        <begin position="111"/>
        <end position="123"/>
    </location>
</feature>
<dbReference type="GO" id="GO:0005634">
    <property type="term" value="C:nucleus"/>
    <property type="evidence" value="ECO:0007669"/>
    <property type="project" value="TreeGrafter"/>
</dbReference>
<reference evidence="7 8" key="1">
    <citation type="submission" date="2023-03" db="EMBL/GenBank/DDBJ databases">
        <title>Genome sequence of Lichtheimia ornata CBS 291.66.</title>
        <authorList>
            <person name="Mohabir J.T."/>
            <person name="Shea T.P."/>
            <person name="Kurbessoian T."/>
            <person name="Berby B."/>
            <person name="Fontaine J."/>
            <person name="Livny J."/>
            <person name="Gnirke A."/>
            <person name="Stajich J.E."/>
            <person name="Cuomo C.A."/>
        </authorList>
    </citation>
    <scope>NUCLEOTIDE SEQUENCE [LARGE SCALE GENOMIC DNA]</scope>
    <source>
        <strain evidence="7">CBS 291.66</strain>
    </source>
</reference>
<dbReference type="SUPFAM" id="SSF90229">
    <property type="entry name" value="CCCH zinc finger"/>
    <property type="match status" value="1"/>
</dbReference>
<evidence type="ECO:0000256" key="4">
    <source>
        <dbReference type="PROSITE-ProRule" id="PRU00723"/>
    </source>
</evidence>
<evidence type="ECO:0000259" key="6">
    <source>
        <dbReference type="PROSITE" id="PS50103"/>
    </source>
</evidence>
<dbReference type="Pfam" id="PF16131">
    <property type="entry name" value="Torus"/>
    <property type="match status" value="1"/>
</dbReference>
<dbReference type="Pfam" id="PF10453">
    <property type="entry name" value="NUFIP1"/>
    <property type="match status" value="1"/>
</dbReference>
<feature type="compositionally biased region" description="Acidic residues" evidence="5">
    <location>
        <begin position="298"/>
        <end position="316"/>
    </location>
</feature>
<keyword evidence="8" id="KW-1185">Reference proteome</keyword>
<feature type="region of interest" description="Disordered" evidence="5">
    <location>
        <begin position="242"/>
        <end position="346"/>
    </location>
</feature>
<evidence type="ECO:0000313" key="8">
    <source>
        <dbReference type="Proteomes" id="UP001234581"/>
    </source>
</evidence>
<dbReference type="PANTHER" id="PTHR13309">
    <property type="entry name" value="NUCLEAR FRAGILE X MENTAL RETARDATION PROTEIN INTERACTING PROTEIN 1"/>
    <property type="match status" value="1"/>
</dbReference>
<accession>A0AAD7XT33</accession>
<dbReference type="InterPro" id="IPR039136">
    <property type="entry name" value="NUFIP1-like"/>
</dbReference>
<comment type="caution">
    <text evidence="7">The sequence shown here is derived from an EMBL/GenBank/DDBJ whole genome shotgun (WGS) entry which is preliminary data.</text>
</comment>
<dbReference type="AlphaFoldDB" id="A0AAD7XT33"/>
<dbReference type="SMART" id="SM00356">
    <property type="entry name" value="ZnF_C3H1"/>
    <property type="match status" value="1"/>
</dbReference>
<sequence length="422" mass="48554">MAHQQWQGSRSYYPAWSDQYNNQQQPYQYSHSQQDQYDPSYPYYYPPQQQHAQEQYPYTPTTSQPPPHASVIHRLHEQTQQQQALGALAAASITTALQGGQSNNTMWYSHQQPAQAYTQQQQQQHHHHYPPQRAMVAYNDLEPSPAPSPPRPQGSFCCNRWYRTQAAKEQHERNHIQCTMCSFSGIKAVMEEHMEVEHGQIPPEGSSRKKNKPDGIVPPNAPKITTPEELAAWIEARKRNWPTKANIERKQREQADRAARGQLPKESDKKRKRKDDGNVDSNKVPKMESMNVLGAYGSDDDDNDDDDDESDSDASVDIERDAVTAKDPTSMGKIALPSEQKPRSGPRCRFFARGNCRHGNKCRYVHEKPTQQQNTKRTQPAPMEEKRPNLLRMLLAKEIKEEQNVILQCFRHIVDNQFFGRS</sequence>
<keyword evidence="1 4" id="KW-0479">Metal-binding</keyword>
<dbReference type="InterPro" id="IPR032297">
    <property type="entry name" value="Torus"/>
</dbReference>
<feature type="region of interest" description="Disordered" evidence="5">
    <location>
        <begin position="23"/>
        <end position="69"/>
    </location>
</feature>
<dbReference type="EMBL" id="JARTCD010000126">
    <property type="protein sequence ID" value="KAJ8651983.1"/>
    <property type="molecule type" value="Genomic_DNA"/>
</dbReference>
<dbReference type="GO" id="GO:0008270">
    <property type="term" value="F:zinc ion binding"/>
    <property type="evidence" value="ECO:0007669"/>
    <property type="project" value="UniProtKB-KW"/>
</dbReference>
<feature type="region of interest" description="Disordered" evidence="5">
    <location>
        <begin position="196"/>
        <end position="225"/>
    </location>
</feature>
<dbReference type="InterPro" id="IPR000571">
    <property type="entry name" value="Znf_CCCH"/>
</dbReference>
<keyword evidence="2 4" id="KW-0863">Zinc-finger</keyword>
<dbReference type="GO" id="GO:0000492">
    <property type="term" value="P:box C/D snoRNP assembly"/>
    <property type="evidence" value="ECO:0007669"/>
    <property type="project" value="TreeGrafter"/>
</dbReference>
<dbReference type="Gene3D" id="4.10.1000.10">
    <property type="entry name" value="Zinc finger, CCCH-type"/>
    <property type="match status" value="1"/>
</dbReference>
<dbReference type="PANTHER" id="PTHR13309:SF0">
    <property type="entry name" value="FMR1-INTERACTING PROTEIN NUFIP1"/>
    <property type="match status" value="1"/>
</dbReference>
<evidence type="ECO:0000256" key="3">
    <source>
        <dbReference type="ARBA" id="ARBA00022833"/>
    </source>
</evidence>
<dbReference type="GeneID" id="83219786"/>
<dbReference type="GO" id="GO:0003723">
    <property type="term" value="F:RNA binding"/>
    <property type="evidence" value="ECO:0007669"/>
    <property type="project" value="InterPro"/>
</dbReference>
<feature type="zinc finger region" description="C3H1-type" evidence="4">
    <location>
        <begin position="342"/>
        <end position="369"/>
    </location>
</feature>
<name>A0AAD7XT33_9FUNG</name>
<proteinExistence type="predicted"/>
<feature type="region of interest" description="Disordered" evidence="5">
    <location>
        <begin position="111"/>
        <end position="130"/>
    </location>
</feature>
<evidence type="ECO:0000313" key="7">
    <source>
        <dbReference type="EMBL" id="KAJ8651983.1"/>
    </source>
</evidence>
<dbReference type="InterPro" id="IPR036855">
    <property type="entry name" value="Znf_CCCH_sf"/>
</dbReference>
<organism evidence="7 8">
    <name type="scientific">Lichtheimia ornata</name>
    <dbReference type="NCBI Taxonomy" id="688661"/>
    <lineage>
        <taxon>Eukaryota</taxon>
        <taxon>Fungi</taxon>
        <taxon>Fungi incertae sedis</taxon>
        <taxon>Mucoromycota</taxon>
        <taxon>Mucoromycotina</taxon>
        <taxon>Mucoromycetes</taxon>
        <taxon>Mucorales</taxon>
        <taxon>Lichtheimiaceae</taxon>
        <taxon>Lichtheimia</taxon>
    </lineage>
</organism>
<feature type="compositionally biased region" description="Low complexity" evidence="5">
    <location>
        <begin position="23"/>
        <end position="62"/>
    </location>
</feature>
<evidence type="ECO:0000256" key="1">
    <source>
        <dbReference type="ARBA" id="ARBA00022723"/>
    </source>
</evidence>
<dbReference type="PROSITE" id="PS50103">
    <property type="entry name" value="ZF_C3H1"/>
    <property type="match status" value="1"/>
</dbReference>
<dbReference type="Proteomes" id="UP001234581">
    <property type="component" value="Unassembled WGS sequence"/>
</dbReference>
<keyword evidence="3 4" id="KW-0862">Zinc</keyword>
<evidence type="ECO:0000256" key="5">
    <source>
        <dbReference type="SAM" id="MobiDB-lite"/>
    </source>
</evidence>
<protein>
    <recommendedName>
        <fullName evidence="6">C3H1-type domain-containing protein</fullName>
    </recommendedName>
</protein>
<dbReference type="RefSeq" id="XP_058336897.1">
    <property type="nucleotide sequence ID" value="XM_058492343.1"/>
</dbReference>
<feature type="domain" description="C3H1-type" evidence="6">
    <location>
        <begin position="342"/>
        <end position="369"/>
    </location>
</feature>